<feature type="region of interest" description="Disordered" evidence="2">
    <location>
        <begin position="79"/>
        <end position="100"/>
    </location>
</feature>
<proteinExistence type="predicted"/>
<keyword evidence="1" id="KW-0539">Nucleus</keyword>
<protein>
    <submittedName>
        <fullName evidence="4">Repressor ROX1</fullName>
    </submittedName>
</protein>
<accession>A0A8H6ZBG1</accession>
<dbReference type="GO" id="GO:0005634">
    <property type="term" value="C:nucleus"/>
    <property type="evidence" value="ECO:0007669"/>
    <property type="project" value="UniProtKB-UniRule"/>
</dbReference>
<name>A0A8H6ZBG1_9AGAR</name>
<evidence type="ECO:0000256" key="1">
    <source>
        <dbReference type="PROSITE-ProRule" id="PRU00267"/>
    </source>
</evidence>
<dbReference type="InterPro" id="IPR036910">
    <property type="entry name" value="HMG_box_dom_sf"/>
</dbReference>
<dbReference type="OrthoDB" id="6247875at2759"/>
<dbReference type="Proteomes" id="UP000623467">
    <property type="component" value="Unassembled WGS sequence"/>
</dbReference>
<evidence type="ECO:0000256" key="2">
    <source>
        <dbReference type="SAM" id="MobiDB-lite"/>
    </source>
</evidence>
<feature type="DNA-binding region" description="HMG box" evidence="1">
    <location>
        <begin position="195"/>
        <end position="275"/>
    </location>
</feature>
<evidence type="ECO:0000313" key="5">
    <source>
        <dbReference type="Proteomes" id="UP000623467"/>
    </source>
</evidence>
<dbReference type="EMBL" id="JACAZH010000002">
    <property type="protein sequence ID" value="KAF7374444.1"/>
    <property type="molecule type" value="Genomic_DNA"/>
</dbReference>
<evidence type="ECO:0000259" key="3">
    <source>
        <dbReference type="PROSITE" id="PS50118"/>
    </source>
</evidence>
<organism evidence="4 5">
    <name type="scientific">Mycena sanguinolenta</name>
    <dbReference type="NCBI Taxonomy" id="230812"/>
    <lineage>
        <taxon>Eukaryota</taxon>
        <taxon>Fungi</taxon>
        <taxon>Dikarya</taxon>
        <taxon>Basidiomycota</taxon>
        <taxon>Agaricomycotina</taxon>
        <taxon>Agaricomycetes</taxon>
        <taxon>Agaricomycetidae</taxon>
        <taxon>Agaricales</taxon>
        <taxon>Marasmiineae</taxon>
        <taxon>Mycenaceae</taxon>
        <taxon>Mycena</taxon>
    </lineage>
</organism>
<keyword evidence="5" id="KW-1185">Reference proteome</keyword>
<feature type="region of interest" description="Disordered" evidence="2">
    <location>
        <begin position="115"/>
        <end position="136"/>
    </location>
</feature>
<feature type="region of interest" description="Disordered" evidence="2">
    <location>
        <begin position="179"/>
        <end position="200"/>
    </location>
</feature>
<dbReference type="Gene3D" id="1.10.30.10">
    <property type="entry name" value="High mobility group box domain"/>
    <property type="match status" value="1"/>
</dbReference>
<dbReference type="GO" id="GO:0003677">
    <property type="term" value="F:DNA binding"/>
    <property type="evidence" value="ECO:0007669"/>
    <property type="project" value="UniProtKB-UniRule"/>
</dbReference>
<sequence>MQTPGNTALELQQAILDHFKILEEDGAVCLRARSDTATSRTAATITVEEKCPVHGAIVDDLHNNLNLPSQASPHEISAAELEEEEDQNNAPESSEHSFSDESAYDLFEYHHSQADDYSMSDPYDSHSATDNYPMLDPYDSSAAGEYLMSDPYNSNNGYGSGEESKDLSRKFPILSIPIAPSRNSKSTMGPEEQRPKKGKDDYYCNSLSFPAASSLSTFPPPPKADPKGMRKQRQADFSKSISAQWKALPPEEWAKWEKLAHKKKHKYEALHLVYVYWPMRGRRKSSALAFGSAFATIPTAPVLTATSFASTPAVPASPSHLTWTSLEFVVPAHHTSAGNFTPQLALFAPHHTKPAKSAFSPGHGEIVMLARPDHAFLSPDPGLLRSSSDAMSWWQSHV</sequence>
<evidence type="ECO:0000313" key="4">
    <source>
        <dbReference type="EMBL" id="KAF7374444.1"/>
    </source>
</evidence>
<feature type="region of interest" description="Disordered" evidence="2">
    <location>
        <begin position="213"/>
        <end position="232"/>
    </location>
</feature>
<reference evidence="4" key="1">
    <citation type="submission" date="2020-05" db="EMBL/GenBank/DDBJ databases">
        <title>Mycena genomes resolve the evolution of fungal bioluminescence.</title>
        <authorList>
            <person name="Tsai I.J."/>
        </authorList>
    </citation>
    <scope>NUCLEOTIDE SEQUENCE</scope>
    <source>
        <strain evidence="4">160909Yilan</strain>
    </source>
</reference>
<comment type="caution">
    <text evidence="4">The sequence shown here is derived from an EMBL/GenBank/DDBJ whole genome shotgun (WGS) entry which is preliminary data.</text>
</comment>
<dbReference type="InterPro" id="IPR009071">
    <property type="entry name" value="HMG_box_dom"/>
</dbReference>
<dbReference type="SUPFAM" id="SSF47095">
    <property type="entry name" value="HMG-box"/>
    <property type="match status" value="1"/>
</dbReference>
<keyword evidence="1" id="KW-0238">DNA-binding</keyword>
<feature type="compositionally biased region" description="Basic and acidic residues" evidence="2">
    <location>
        <begin position="191"/>
        <end position="200"/>
    </location>
</feature>
<gene>
    <name evidence="4" type="ORF">MSAN_00328500</name>
</gene>
<dbReference type="AlphaFoldDB" id="A0A8H6ZBG1"/>
<feature type="domain" description="HMG box" evidence="3">
    <location>
        <begin position="195"/>
        <end position="275"/>
    </location>
</feature>
<dbReference type="PROSITE" id="PS50118">
    <property type="entry name" value="HMG_BOX_2"/>
    <property type="match status" value="1"/>
</dbReference>